<evidence type="ECO:0000313" key="3">
    <source>
        <dbReference type="EMBL" id="KZS00935.1"/>
    </source>
</evidence>
<feature type="chain" id="PRO_5007850625" evidence="2">
    <location>
        <begin position="19"/>
        <end position="52"/>
    </location>
</feature>
<reference evidence="3 4" key="1">
    <citation type="submission" date="2016-03" db="EMBL/GenBank/DDBJ databases">
        <title>EvidentialGene: Evidence-directed Construction of Genes on Genomes.</title>
        <authorList>
            <person name="Gilbert D.G."/>
            <person name="Choi J.-H."/>
            <person name="Mockaitis K."/>
            <person name="Colbourne J."/>
            <person name="Pfrender M."/>
        </authorList>
    </citation>
    <scope>NUCLEOTIDE SEQUENCE [LARGE SCALE GENOMIC DNA]</scope>
    <source>
        <strain evidence="3 4">Xinb3</strain>
        <tissue evidence="3">Complete organism</tissue>
    </source>
</reference>
<keyword evidence="4" id="KW-1185">Reference proteome</keyword>
<evidence type="ECO:0000313" key="4">
    <source>
        <dbReference type="Proteomes" id="UP000076858"/>
    </source>
</evidence>
<keyword evidence="1" id="KW-0812">Transmembrane</keyword>
<protein>
    <submittedName>
        <fullName evidence="3">Uncharacterized protein</fullName>
    </submittedName>
</protein>
<evidence type="ECO:0000256" key="2">
    <source>
        <dbReference type="SAM" id="SignalP"/>
    </source>
</evidence>
<feature type="signal peptide" evidence="2">
    <location>
        <begin position="1"/>
        <end position="18"/>
    </location>
</feature>
<comment type="caution">
    <text evidence="3">The sequence shown here is derived from an EMBL/GenBank/DDBJ whole genome shotgun (WGS) entry which is preliminary data.</text>
</comment>
<keyword evidence="2" id="KW-0732">Signal</keyword>
<dbReference type="AlphaFoldDB" id="A0A164I6J9"/>
<feature type="transmembrane region" description="Helical" evidence="1">
    <location>
        <begin position="28"/>
        <end position="51"/>
    </location>
</feature>
<keyword evidence="1" id="KW-0472">Membrane</keyword>
<organism evidence="3 4">
    <name type="scientific">Daphnia magna</name>
    <dbReference type="NCBI Taxonomy" id="35525"/>
    <lineage>
        <taxon>Eukaryota</taxon>
        <taxon>Metazoa</taxon>
        <taxon>Ecdysozoa</taxon>
        <taxon>Arthropoda</taxon>
        <taxon>Crustacea</taxon>
        <taxon>Branchiopoda</taxon>
        <taxon>Diplostraca</taxon>
        <taxon>Cladocera</taxon>
        <taxon>Anomopoda</taxon>
        <taxon>Daphniidae</taxon>
        <taxon>Daphnia</taxon>
    </lineage>
</organism>
<name>A0A164I6J9_9CRUS</name>
<dbReference type="EMBL" id="LRGB01008064">
    <property type="protein sequence ID" value="KZS00935.1"/>
    <property type="molecule type" value="Genomic_DNA"/>
</dbReference>
<evidence type="ECO:0000256" key="1">
    <source>
        <dbReference type="SAM" id="Phobius"/>
    </source>
</evidence>
<keyword evidence="1" id="KW-1133">Transmembrane helix</keyword>
<dbReference type="Proteomes" id="UP000076858">
    <property type="component" value="Unassembled WGS sequence"/>
</dbReference>
<gene>
    <name evidence="3" type="ORF">APZ42_002576</name>
</gene>
<sequence length="52" mass="6145">MTTMVFLFLLFCCVGVKTSWLWTSHGDIISIMIYYFLRSFPSFIIIFSFCAF</sequence>
<accession>A0A164I6J9</accession>
<proteinExistence type="predicted"/>